<dbReference type="GO" id="GO:0005524">
    <property type="term" value="F:ATP binding"/>
    <property type="evidence" value="ECO:0007669"/>
    <property type="project" value="UniProtKB-KW"/>
</dbReference>
<dbReference type="Pfam" id="PF00004">
    <property type="entry name" value="AAA"/>
    <property type="match status" value="2"/>
</dbReference>
<dbReference type="AlphaFoldDB" id="A0A1G9BQQ7"/>
<dbReference type="InterPro" id="IPR000641">
    <property type="entry name" value="CbxX/CfxQ"/>
</dbReference>
<dbReference type="Gene3D" id="1.10.8.60">
    <property type="match status" value="1"/>
</dbReference>
<keyword evidence="2" id="KW-0547">Nucleotide-binding</keyword>
<keyword evidence="3" id="KW-0067">ATP-binding</keyword>
<comment type="similarity">
    <text evidence="1">Belongs to the CbxX/CfxQ family.</text>
</comment>
<evidence type="ECO:0000313" key="5">
    <source>
        <dbReference type="EMBL" id="SDK41829.1"/>
    </source>
</evidence>
<accession>A0A1G9BQQ7</accession>
<dbReference type="SUPFAM" id="SSF52540">
    <property type="entry name" value="P-loop containing nucleoside triphosphate hydrolases"/>
    <property type="match status" value="2"/>
</dbReference>
<dbReference type="PANTHER" id="PTHR43392:SF2">
    <property type="entry name" value="AAA-TYPE ATPASE FAMILY PROTEIN _ ANKYRIN REPEAT FAMILY PROTEIN"/>
    <property type="match status" value="1"/>
</dbReference>
<dbReference type="EMBL" id="FNFI01000008">
    <property type="protein sequence ID" value="SDK41829.1"/>
    <property type="molecule type" value="Genomic_DNA"/>
</dbReference>
<protein>
    <submittedName>
        <fullName evidence="5">AAA+-type ATPase, SpoVK/Ycf46/Vps4 family</fullName>
    </submittedName>
</protein>
<dbReference type="Gene3D" id="3.40.50.300">
    <property type="entry name" value="P-loop containing nucleotide triphosphate hydrolases"/>
    <property type="match status" value="2"/>
</dbReference>
<dbReference type="InterPro" id="IPR050773">
    <property type="entry name" value="CbxX/CfxQ_RuBisCO_ESX"/>
</dbReference>
<evidence type="ECO:0000256" key="3">
    <source>
        <dbReference type="ARBA" id="ARBA00022840"/>
    </source>
</evidence>
<feature type="domain" description="AAA+ ATPase" evidence="4">
    <location>
        <begin position="710"/>
        <end position="849"/>
    </location>
</feature>
<gene>
    <name evidence="5" type="ORF">SAMN05216187_10886</name>
</gene>
<sequence>MGKDIFVGNNKGEIIFQDIFKTIRNNDRIILSETEPFHTLIDGLTVPKSGFLEITGGDNQNVKISAGMSVYGELTLRNLTLDFSLTDERAGERIYVEGGKLNLYNVTIVGSNRSGSPVMINDGILEANDAYIVKKAGKSYAVELKNKSKGIIHRSKIDGYVITNSEIFLDNTKVRHGAFIKEQSTMVSDKVNYNFYHASDPRNLYVTDSKIVINQGDITGDKIDNPLRLFNSKLEMRNSKIVNLRTNGFGLELNSSTATIENSEIRGIFSKDSKVNTAGRLTLHSFFELYENSVIKAEELNIIIAPPNFAMQLKENSSAEVQVLTSPYSPLIKVDNSSLNIETSKTAAELITAEVSGNYTVEGDNINVKELNVQTFENKQLHDQNQDSKPELEKGEALKKLFNLTGLNEVKSSVKKFINLARVNQTKKENGLPVRQSSLHSVYLGNPGTGKTTVARLVGQVLYEEGVLKNSNFVEVSRQDLVSGYLGKTTEQTLEKLKAAHGGVFFLDEAYTLNAEGGTTNYGQEALDTILKYMEDNRDEIMVIFAGYTKEMYDFFTMNQGLKSRIPHYFDFEDYSAEELAEIGIKELEHEHFQFDHQKYSKELKKMYRRSSDNSNARFVRNFNEKLILEQSNRVAESTADSEDFLKITDEDWTNMLGADENSDGGLKALYTELNQLTGLDNVKSFISGLIKEAQANKMFEERGMEIGNSSYHMMFTGPPGTGKTTIARLIAKFFKQLDIIPEDKVIEVDRSDLVGSYIGHTEKNTKNVIERAMGGVLFIDEAYQLSMENSPNDFGKQAIETLITELENKRDKFIVIFAGYTEDMLRFMHSNEGLKSRVPYTIEFPAYTAENVADIVFNMLQGQWRFNEDFLRMTVISEYDQLEDSEKSNGRWARNFTQKLLMRHKSYIVNEDVEPDNFDFITDKVIFSLGENE</sequence>
<evidence type="ECO:0000256" key="1">
    <source>
        <dbReference type="ARBA" id="ARBA00010378"/>
    </source>
</evidence>
<dbReference type="InterPro" id="IPR003593">
    <property type="entry name" value="AAA+_ATPase"/>
</dbReference>
<evidence type="ECO:0000256" key="2">
    <source>
        <dbReference type="ARBA" id="ARBA00022741"/>
    </source>
</evidence>
<dbReference type="RefSeq" id="WP_092598430.1">
    <property type="nucleotide sequence ID" value="NZ_FNFI01000008.1"/>
</dbReference>
<dbReference type="GO" id="GO:0016887">
    <property type="term" value="F:ATP hydrolysis activity"/>
    <property type="evidence" value="ECO:0007669"/>
    <property type="project" value="InterPro"/>
</dbReference>
<dbReference type="Proteomes" id="UP000242700">
    <property type="component" value="Unassembled WGS sequence"/>
</dbReference>
<dbReference type="InterPro" id="IPR003959">
    <property type="entry name" value="ATPase_AAA_core"/>
</dbReference>
<dbReference type="PANTHER" id="PTHR43392">
    <property type="entry name" value="AAA-TYPE ATPASE FAMILY PROTEIN / ANKYRIN REPEAT FAMILY PROTEIN"/>
    <property type="match status" value="1"/>
</dbReference>
<dbReference type="PRINTS" id="PR00819">
    <property type="entry name" value="CBXCFQXSUPER"/>
</dbReference>
<dbReference type="STRING" id="586411.SAMN05216187_10886"/>
<dbReference type="SMART" id="SM00382">
    <property type="entry name" value="AAA"/>
    <property type="match status" value="2"/>
</dbReference>
<proteinExistence type="inferred from homology"/>
<feature type="domain" description="AAA+ ATPase" evidence="4">
    <location>
        <begin position="437"/>
        <end position="576"/>
    </location>
</feature>
<reference evidence="6" key="1">
    <citation type="submission" date="2016-10" db="EMBL/GenBank/DDBJ databases">
        <authorList>
            <person name="Varghese N."/>
            <person name="Submissions S."/>
        </authorList>
    </citation>
    <scope>NUCLEOTIDE SEQUENCE [LARGE SCALE GENOMIC DNA]</scope>
    <source>
        <strain evidence="6">CGMCC 1.8911</strain>
    </source>
</reference>
<dbReference type="InterPro" id="IPR041627">
    <property type="entry name" value="AAA_lid_6"/>
</dbReference>
<evidence type="ECO:0000313" key="6">
    <source>
        <dbReference type="Proteomes" id="UP000242700"/>
    </source>
</evidence>
<dbReference type="Pfam" id="PF17866">
    <property type="entry name" value="AAA_lid_6"/>
    <property type="match status" value="1"/>
</dbReference>
<dbReference type="CDD" id="cd00009">
    <property type="entry name" value="AAA"/>
    <property type="match status" value="2"/>
</dbReference>
<dbReference type="OrthoDB" id="9806903at2"/>
<organism evidence="5 6">
    <name type="scientific">Jeotgalicoccus aerolatus</name>
    <dbReference type="NCBI Taxonomy" id="709510"/>
    <lineage>
        <taxon>Bacteria</taxon>
        <taxon>Bacillati</taxon>
        <taxon>Bacillota</taxon>
        <taxon>Bacilli</taxon>
        <taxon>Bacillales</taxon>
        <taxon>Staphylococcaceae</taxon>
        <taxon>Jeotgalicoccus</taxon>
    </lineage>
</organism>
<name>A0A1G9BQQ7_9STAP</name>
<dbReference type="InterPro" id="IPR027417">
    <property type="entry name" value="P-loop_NTPase"/>
</dbReference>
<evidence type="ECO:0000259" key="4">
    <source>
        <dbReference type="SMART" id="SM00382"/>
    </source>
</evidence>
<dbReference type="FunFam" id="3.40.50.300:FF:000216">
    <property type="entry name" value="Type VII secretion ATPase EccA"/>
    <property type="match status" value="2"/>
</dbReference>